<feature type="domain" description="Histidine kinase/HSP90-like ATPase" evidence="2">
    <location>
        <begin position="334"/>
        <end position="436"/>
    </location>
</feature>
<dbReference type="Pfam" id="PF14501">
    <property type="entry name" value="HATPase_c_5"/>
    <property type="match status" value="1"/>
</dbReference>
<evidence type="ECO:0000256" key="1">
    <source>
        <dbReference type="SAM" id="Phobius"/>
    </source>
</evidence>
<dbReference type="SUPFAM" id="SSF55874">
    <property type="entry name" value="ATPase domain of HSP90 chaperone/DNA topoisomerase II/histidine kinase"/>
    <property type="match status" value="1"/>
</dbReference>
<dbReference type="SMART" id="SM00387">
    <property type="entry name" value="HATPase_c"/>
    <property type="match status" value="1"/>
</dbReference>
<feature type="transmembrane region" description="Helical" evidence="1">
    <location>
        <begin position="193"/>
        <end position="216"/>
    </location>
</feature>
<dbReference type="RefSeq" id="WP_054790205.1">
    <property type="nucleotide sequence ID" value="NZ_LT630003.1"/>
</dbReference>
<keyword evidence="4" id="KW-1185">Reference proteome</keyword>
<dbReference type="Gene3D" id="3.30.565.10">
    <property type="entry name" value="Histidine kinase-like ATPase, C-terminal domain"/>
    <property type="match status" value="1"/>
</dbReference>
<feature type="transmembrane region" description="Helical" evidence="1">
    <location>
        <begin position="165"/>
        <end position="187"/>
    </location>
</feature>
<gene>
    <name evidence="3" type="ORF">SAMN02745906_3485</name>
</gene>
<dbReference type="CDD" id="cd16935">
    <property type="entry name" value="HATPase_AgrC-ComD-like"/>
    <property type="match status" value="1"/>
</dbReference>
<dbReference type="Proteomes" id="UP000198970">
    <property type="component" value="Chromosome I"/>
</dbReference>
<accession>A0ABY1CDZ7</accession>
<dbReference type="PANTHER" id="PTHR40448">
    <property type="entry name" value="TWO-COMPONENT SENSOR HISTIDINE KINASE"/>
    <property type="match status" value="1"/>
</dbReference>
<evidence type="ECO:0000313" key="4">
    <source>
        <dbReference type="Proteomes" id="UP000198970"/>
    </source>
</evidence>
<evidence type="ECO:0000259" key="2">
    <source>
        <dbReference type="SMART" id="SM00387"/>
    </source>
</evidence>
<dbReference type="InterPro" id="IPR036890">
    <property type="entry name" value="HATPase_C_sf"/>
</dbReference>
<name>A0ABY1CDZ7_9FIRM</name>
<evidence type="ECO:0000313" key="3">
    <source>
        <dbReference type="EMBL" id="SET96614.1"/>
    </source>
</evidence>
<feature type="transmembrane region" description="Helical" evidence="1">
    <location>
        <begin position="6"/>
        <end position="27"/>
    </location>
</feature>
<feature type="transmembrane region" description="Helical" evidence="1">
    <location>
        <begin position="95"/>
        <end position="115"/>
    </location>
</feature>
<feature type="transmembrane region" description="Helical" evidence="1">
    <location>
        <begin position="64"/>
        <end position="83"/>
    </location>
</feature>
<dbReference type="InterPro" id="IPR003594">
    <property type="entry name" value="HATPase_dom"/>
</dbReference>
<feature type="transmembrane region" description="Helical" evidence="1">
    <location>
        <begin position="39"/>
        <end position="58"/>
    </location>
</feature>
<dbReference type="EMBL" id="LT630003">
    <property type="protein sequence ID" value="SET96614.1"/>
    <property type="molecule type" value="Genomic_DNA"/>
</dbReference>
<dbReference type="PANTHER" id="PTHR40448:SF1">
    <property type="entry name" value="TWO-COMPONENT SENSOR HISTIDINE KINASE"/>
    <property type="match status" value="1"/>
</dbReference>
<protein>
    <submittedName>
        <fullName evidence="3">GHKL domain-containing protein</fullName>
    </submittedName>
</protein>
<feature type="transmembrane region" description="Helical" evidence="1">
    <location>
        <begin position="135"/>
        <end position="153"/>
    </location>
</feature>
<keyword evidence="1" id="KW-1133">Transmembrane helix</keyword>
<reference evidence="3 4" key="1">
    <citation type="submission" date="2016-10" db="EMBL/GenBank/DDBJ databases">
        <authorList>
            <person name="Varghese N."/>
            <person name="Submissions S."/>
        </authorList>
    </citation>
    <scope>NUCLEOTIDE SEQUENCE [LARGE SCALE GENOMIC DNA]</scope>
    <source>
        <strain evidence="3 4">ATCC 19403</strain>
    </source>
</reference>
<sequence length="436" mass="50494">MENNILFLSGIIVSCLVTTIVIFQFMGSRHKKAFHNKQFYFFVQTGISIFLMGINLLQRPLVNMLSWVISYGLVSYFLYFDDFDKPMRRVLEAEIMVLVFAVCEAAGVALLDFIFWEMRMPPLEPEVETFLNMTFSMFVLLFMYYTFISPIWGRNEKVKFTKSQYVLHFIIAIYSFMNMVVIGVSFGKIRGEGMGLILLINMGFIIFADMYFLYFIRFMEDNYQLKVKLELLEQQATMQYKYYLHQEKKHQESLSILHDVDKHIAVMEGLYHGDDKEGTINYIKEINTILKPLLPQQLTNNGILNILLNDKIQNTEKLHIDLQYEIGNVDLSFMNPMDITTIFGNLLDNAIEACAQVNGSPWIRLKISPYYEMIAIKVENTSNSIDRWNEGRPVSQKGANHGIGLSNVERAVEKYDGSMNLSSENGIFQCNVLINM</sequence>
<dbReference type="InterPro" id="IPR032834">
    <property type="entry name" value="NatK-like_C"/>
</dbReference>
<keyword evidence="1" id="KW-0812">Transmembrane</keyword>
<keyword evidence="1" id="KW-0472">Membrane</keyword>
<proteinExistence type="predicted"/>
<organism evidence="3 4">
    <name type="scientific">Lacrimispora sphenoides JCM 1415</name>
    <dbReference type="NCBI Taxonomy" id="1297793"/>
    <lineage>
        <taxon>Bacteria</taxon>
        <taxon>Bacillati</taxon>
        <taxon>Bacillota</taxon>
        <taxon>Clostridia</taxon>
        <taxon>Lachnospirales</taxon>
        <taxon>Lachnospiraceae</taxon>
        <taxon>Lacrimispora</taxon>
    </lineage>
</organism>